<evidence type="ECO:0000256" key="1">
    <source>
        <dbReference type="ARBA" id="ARBA00038232"/>
    </source>
</evidence>
<dbReference type="SUPFAM" id="SSF48295">
    <property type="entry name" value="TrpR-like"/>
    <property type="match status" value="1"/>
</dbReference>
<evidence type="ECO:0000259" key="2">
    <source>
        <dbReference type="Pfam" id="PF13518"/>
    </source>
</evidence>
<dbReference type="EMBL" id="WMQE01000018">
    <property type="protein sequence ID" value="MTK21508.1"/>
    <property type="molecule type" value="Genomic_DNA"/>
</dbReference>
<dbReference type="InterPro" id="IPR055247">
    <property type="entry name" value="InsJ-like_HTH"/>
</dbReference>
<dbReference type="AlphaFoldDB" id="A0A9X5ANM3"/>
<dbReference type="Gene3D" id="1.10.10.60">
    <property type="entry name" value="Homeodomain-like"/>
    <property type="match status" value="1"/>
</dbReference>
<dbReference type="RefSeq" id="WP_132942558.1">
    <property type="nucleotide sequence ID" value="NZ_CP053187.1"/>
</dbReference>
<dbReference type="GO" id="GO:0043565">
    <property type="term" value="F:sequence-specific DNA binding"/>
    <property type="evidence" value="ECO:0007669"/>
    <property type="project" value="InterPro"/>
</dbReference>
<protein>
    <submittedName>
        <fullName evidence="3">Helix-turn-helix domain-containing protein</fullName>
    </submittedName>
</protein>
<gene>
    <name evidence="3" type="ORF">GMA92_08745</name>
</gene>
<dbReference type="InterPro" id="IPR010921">
    <property type="entry name" value="Trp_repressor/repl_initiator"/>
</dbReference>
<feature type="domain" description="Insertion element IS150 protein InsJ-like helix-turn-helix" evidence="2">
    <location>
        <begin position="8"/>
        <end position="60"/>
    </location>
</feature>
<sequence length="83" mass="9522">MTKYSPEFKLNVLNYMKTTGASYSQTAIHFGISNIRTIMNWNAKVLKDGIEALFILKGRPQNNITKLNSTIETKDLTREQQLE</sequence>
<dbReference type="Proteomes" id="UP000487649">
    <property type="component" value="Unassembled WGS sequence"/>
</dbReference>
<comment type="similarity">
    <text evidence="1">Belongs to the IS150/IS1296 orfA family.</text>
</comment>
<dbReference type="Pfam" id="PF13518">
    <property type="entry name" value="HTH_28"/>
    <property type="match status" value="1"/>
</dbReference>
<accession>A0A9X5ANM3</accession>
<name>A0A9X5ANM3_9FIRM</name>
<evidence type="ECO:0000313" key="3">
    <source>
        <dbReference type="EMBL" id="MTK21508.1"/>
    </source>
</evidence>
<evidence type="ECO:0000313" key="4">
    <source>
        <dbReference type="Proteomes" id="UP000487649"/>
    </source>
</evidence>
<organism evidence="3 4">
    <name type="scientific">Turicibacter sanguinis</name>
    <dbReference type="NCBI Taxonomy" id="154288"/>
    <lineage>
        <taxon>Bacteria</taxon>
        <taxon>Bacillati</taxon>
        <taxon>Bacillota</taxon>
        <taxon>Erysipelotrichia</taxon>
        <taxon>Erysipelotrichales</taxon>
        <taxon>Turicibacteraceae</taxon>
        <taxon>Turicibacter</taxon>
    </lineage>
</organism>
<dbReference type="PANTHER" id="PTHR33795:SF1">
    <property type="entry name" value="INSERTION ELEMENT IS150 PROTEIN INSJ"/>
    <property type="match status" value="1"/>
</dbReference>
<dbReference type="InterPro" id="IPR052057">
    <property type="entry name" value="IS150/IS1296_orfA-like"/>
</dbReference>
<proteinExistence type="inferred from homology"/>
<dbReference type="PANTHER" id="PTHR33795">
    <property type="entry name" value="INSERTION ELEMENT IS150 PROTEIN INSJ"/>
    <property type="match status" value="1"/>
</dbReference>
<dbReference type="GeneID" id="60058598"/>
<reference evidence="3 4" key="1">
    <citation type="journal article" date="2019" name="Nat. Med.">
        <title>A library of human gut bacterial isolates paired with longitudinal multiomics data enables mechanistic microbiome research.</title>
        <authorList>
            <person name="Poyet M."/>
            <person name="Groussin M."/>
            <person name="Gibbons S.M."/>
            <person name="Avila-Pacheco J."/>
            <person name="Jiang X."/>
            <person name="Kearney S.M."/>
            <person name="Perrotta A.R."/>
            <person name="Berdy B."/>
            <person name="Zhao S."/>
            <person name="Lieberman T.D."/>
            <person name="Swanson P.K."/>
            <person name="Smith M."/>
            <person name="Roesemann S."/>
            <person name="Alexander J.E."/>
            <person name="Rich S.A."/>
            <person name="Livny J."/>
            <person name="Vlamakis H."/>
            <person name="Clish C."/>
            <person name="Bullock K."/>
            <person name="Deik A."/>
            <person name="Scott J."/>
            <person name="Pierce K.A."/>
            <person name="Xavier R.J."/>
            <person name="Alm E.J."/>
        </authorList>
    </citation>
    <scope>NUCLEOTIDE SEQUENCE [LARGE SCALE GENOMIC DNA]</scope>
    <source>
        <strain evidence="3 4">BIOML-A198</strain>
    </source>
</reference>
<comment type="caution">
    <text evidence="3">The sequence shown here is derived from an EMBL/GenBank/DDBJ whole genome shotgun (WGS) entry which is preliminary data.</text>
</comment>